<name>A0A1V4JPB1_PATFA</name>
<keyword evidence="2" id="KW-1185">Reference proteome</keyword>
<sequence>MYRAELEATVLSEEVVVTCHLWSVSPLFFHHELFSLLFCTCHIRRYQERGCKLPLAVLGGRMVSRDPCEPAGNNKVFCKDL</sequence>
<accession>A0A1V4JPB1</accession>
<dbReference type="Proteomes" id="UP000190648">
    <property type="component" value="Unassembled WGS sequence"/>
</dbReference>
<evidence type="ECO:0000313" key="1">
    <source>
        <dbReference type="EMBL" id="OPJ74028.1"/>
    </source>
</evidence>
<organism evidence="1 2">
    <name type="scientific">Patagioenas fasciata monilis</name>
    <dbReference type="NCBI Taxonomy" id="372326"/>
    <lineage>
        <taxon>Eukaryota</taxon>
        <taxon>Metazoa</taxon>
        <taxon>Chordata</taxon>
        <taxon>Craniata</taxon>
        <taxon>Vertebrata</taxon>
        <taxon>Euteleostomi</taxon>
        <taxon>Archelosauria</taxon>
        <taxon>Archosauria</taxon>
        <taxon>Dinosauria</taxon>
        <taxon>Saurischia</taxon>
        <taxon>Theropoda</taxon>
        <taxon>Coelurosauria</taxon>
        <taxon>Aves</taxon>
        <taxon>Neognathae</taxon>
        <taxon>Neoaves</taxon>
        <taxon>Columbimorphae</taxon>
        <taxon>Columbiformes</taxon>
        <taxon>Columbidae</taxon>
        <taxon>Patagioenas</taxon>
    </lineage>
</organism>
<dbReference type="EMBL" id="LSYS01006880">
    <property type="protein sequence ID" value="OPJ74028.1"/>
    <property type="molecule type" value="Genomic_DNA"/>
</dbReference>
<proteinExistence type="predicted"/>
<gene>
    <name evidence="1" type="ORF">AV530_013417</name>
</gene>
<comment type="caution">
    <text evidence="1">The sequence shown here is derived from an EMBL/GenBank/DDBJ whole genome shotgun (WGS) entry which is preliminary data.</text>
</comment>
<reference evidence="1 2" key="1">
    <citation type="submission" date="2016-02" db="EMBL/GenBank/DDBJ databases">
        <title>Band-tailed pigeon sequencing and assembly.</title>
        <authorList>
            <person name="Soares A.E."/>
            <person name="Novak B.J."/>
            <person name="Rice E.S."/>
            <person name="O'Connell B."/>
            <person name="Chang D."/>
            <person name="Weber S."/>
            <person name="Shapiro B."/>
        </authorList>
    </citation>
    <scope>NUCLEOTIDE SEQUENCE [LARGE SCALE GENOMIC DNA]</scope>
    <source>
        <strain evidence="1">BTP2013</strain>
        <tissue evidence="1">Blood</tissue>
    </source>
</reference>
<protein>
    <submittedName>
        <fullName evidence="1">Uncharacterized protein</fullName>
    </submittedName>
</protein>
<dbReference type="AlphaFoldDB" id="A0A1V4JPB1"/>
<evidence type="ECO:0000313" key="2">
    <source>
        <dbReference type="Proteomes" id="UP000190648"/>
    </source>
</evidence>